<gene>
    <name evidence="1" type="ORF">SFUL_5544</name>
</gene>
<dbReference type="eggNOG" id="ENOG5031Y6P">
    <property type="taxonomic scope" value="Bacteria"/>
</dbReference>
<dbReference type="RefSeq" id="WP_015611735.1">
    <property type="nucleotide sequence ID" value="NC_021177.1"/>
</dbReference>
<evidence type="ECO:0000313" key="1">
    <source>
        <dbReference type="EMBL" id="AGK80432.1"/>
    </source>
</evidence>
<dbReference type="HOGENOM" id="CLU_1991417_0_0_11"/>
<organism evidence="1 2">
    <name type="scientific">Streptomyces microflavus DSM 40593</name>
    <dbReference type="NCBI Taxonomy" id="1303692"/>
    <lineage>
        <taxon>Bacteria</taxon>
        <taxon>Bacillati</taxon>
        <taxon>Actinomycetota</taxon>
        <taxon>Actinomycetes</taxon>
        <taxon>Kitasatosporales</taxon>
        <taxon>Streptomycetaceae</taxon>
        <taxon>Streptomyces</taxon>
    </lineage>
</organism>
<dbReference type="KEGG" id="sfi:SFUL_5544"/>
<evidence type="ECO:0000313" key="2">
    <source>
        <dbReference type="Proteomes" id="UP000013304"/>
    </source>
</evidence>
<dbReference type="PATRIC" id="fig|1303692.3.peg.5569"/>
<dbReference type="AlphaFoldDB" id="N0D527"/>
<dbReference type="OrthoDB" id="4245889at2"/>
<name>N0D527_STRMI</name>
<reference evidence="1 2" key="1">
    <citation type="submission" date="2013-04" db="EMBL/GenBank/DDBJ databases">
        <title>Complete genome sequence of Streptomyces fulvissimus.</title>
        <authorList>
            <person name="Myronovskyi M."/>
            <person name="Tokovenko B."/>
            <person name="Manderscheid N."/>
            <person name="Petzke L."/>
            <person name="Luzhetskyy A."/>
        </authorList>
    </citation>
    <scope>NUCLEOTIDE SEQUENCE [LARGE SCALE GENOMIC DNA]</scope>
    <source>
        <strain evidence="1 2">DSM 40593</strain>
    </source>
</reference>
<dbReference type="Proteomes" id="UP000013304">
    <property type="component" value="Chromosome"/>
</dbReference>
<sequence length="125" mass="13503">MIRPGLTAAGDRVRLPVGEQLLAPLVDALAVAYAEDPYMVGRLLTGHAARVLALDYAACSEDVPEYERSIRAAEADGSREALLGGLPEEVQRDPLLTPDAAITLATRLTRLASHIRLHPRKARRA</sequence>
<accession>N0D527</accession>
<dbReference type="EMBL" id="CP005080">
    <property type="protein sequence ID" value="AGK80432.1"/>
    <property type="molecule type" value="Genomic_DNA"/>
</dbReference>
<protein>
    <submittedName>
        <fullName evidence="1">Uncharacterized protein</fullName>
    </submittedName>
</protein>
<proteinExistence type="predicted"/>